<evidence type="ECO:0000313" key="3">
    <source>
        <dbReference type="Proteomes" id="UP000613743"/>
    </source>
</evidence>
<dbReference type="Pfam" id="PF11949">
    <property type="entry name" value="DUF3466"/>
    <property type="match status" value="1"/>
</dbReference>
<accession>A0A917ND10</accession>
<dbReference type="InterPro" id="IPR022562">
    <property type="entry name" value="DUF3466"/>
</dbReference>
<feature type="signal peptide" evidence="1">
    <location>
        <begin position="1"/>
        <end position="23"/>
    </location>
</feature>
<evidence type="ECO:0000256" key="1">
    <source>
        <dbReference type="SAM" id="SignalP"/>
    </source>
</evidence>
<dbReference type="RefSeq" id="WP_188921866.1">
    <property type="nucleotide sequence ID" value="NZ_BMPZ01000009.1"/>
</dbReference>
<dbReference type="Proteomes" id="UP000613743">
    <property type="component" value="Unassembled WGS sequence"/>
</dbReference>
<sequence length="617" mass="67884">MKLNKPLSLVALSVIGSLQIAHAAPVYTIENLADLMDQSAEAPKGTLDGTRNGYGLAVNDQDEMVGIAKGKKKLSTADIDDDGIIDIEDGIADEERITFSIDKAIEGNNFTFTAGENASNGAWLPLFDSVNGTTDPSDTDVVNSVDTYYYDINNAGIKVGAMTAPEQTLEYTGDNTDQDFWYFREYEQRGVIKTADAEVEVIPPYVQYVNEDDETETALVGGFSTVVAINQNNLTTGYASTDMSNSGKSQVDNCFDDSETLPLDICVQDKQFPDDNTGARKVQYQTRAFVWQLEGNEVVATQLPLGLEPSSSSTTTYIAQGLGINTAGTVAGRSHVYRNGNRDRLRVDAGYWSKDADGVYQYNDIEMDKDFNSSIAYDINDDGILVGSYYSYLEGFLRHKFFYYDTQADNPEVITPNDFFSKTSDRESKPKDINNQGQVVGFVDTTSERDGKPRPKAGFLFDVNTLEFSNINKIMTCDSRGYVADGDGWKRQEISVSDDTGDVLTYEADIYVVEATSINENGTIVGTAFVRKPTYKTDDNGDLELGENGGPLFDRNANGEPVTSYLPRMVVLKPTNSGEGCSEVDGTEDEPFVRKGAATFAWLFALPLVWLRRRKHA</sequence>
<comment type="caution">
    <text evidence="2">The sequence shown here is derived from an EMBL/GenBank/DDBJ whole genome shotgun (WGS) entry which is preliminary data.</text>
</comment>
<keyword evidence="1" id="KW-0732">Signal</keyword>
<reference evidence="2" key="2">
    <citation type="submission" date="2020-09" db="EMBL/GenBank/DDBJ databases">
        <authorList>
            <person name="Sun Q."/>
            <person name="Ohkuma M."/>
        </authorList>
    </citation>
    <scope>NUCLEOTIDE SEQUENCE</scope>
    <source>
        <strain evidence="2">JCM 30804</strain>
    </source>
</reference>
<organism evidence="2 3">
    <name type="scientific">Shewanella gelidii</name>
    <dbReference type="NCBI Taxonomy" id="1642821"/>
    <lineage>
        <taxon>Bacteria</taxon>
        <taxon>Pseudomonadati</taxon>
        <taxon>Pseudomonadota</taxon>
        <taxon>Gammaproteobacteria</taxon>
        <taxon>Alteromonadales</taxon>
        <taxon>Shewanellaceae</taxon>
        <taxon>Shewanella</taxon>
    </lineage>
</organism>
<feature type="chain" id="PRO_5037378901" description="DUF3466 family protein" evidence="1">
    <location>
        <begin position="24"/>
        <end position="617"/>
    </location>
</feature>
<gene>
    <name evidence="2" type="ORF">GCM10009332_27160</name>
</gene>
<name>A0A917ND10_9GAMM</name>
<dbReference type="EMBL" id="BMPZ01000009">
    <property type="protein sequence ID" value="GGI88337.1"/>
    <property type="molecule type" value="Genomic_DNA"/>
</dbReference>
<keyword evidence="3" id="KW-1185">Reference proteome</keyword>
<evidence type="ECO:0008006" key="4">
    <source>
        <dbReference type="Google" id="ProtNLM"/>
    </source>
</evidence>
<proteinExistence type="predicted"/>
<protein>
    <recommendedName>
        <fullName evidence="4">DUF3466 family protein</fullName>
    </recommendedName>
</protein>
<reference evidence="2" key="1">
    <citation type="journal article" date="2014" name="Int. J. Syst. Evol. Microbiol.">
        <title>Complete genome sequence of Corynebacterium casei LMG S-19264T (=DSM 44701T), isolated from a smear-ripened cheese.</title>
        <authorList>
            <consortium name="US DOE Joint Genome Institute (JGI-PGF)"/>
            <person name="Walter F."/>
            <person name="Albersmeier A."/>
            <person name="Kalinowski J."/>
            <person name="Ruckert C."/>
        </authorList>
    </citation>
    <scope>NUCLEOTIDE SEQUENCE</scope>
    <source>
        <strain evidence="2">JCM 30804</strain>
    </source>
</reference>
<dbReference type="AlphaFoldDB" id="A0A917ND10"/>
<evidence type="ECO:0000313" key="2">
    <source>
        <dbReference type="EMBL" id="GGI88337.1"/>
    </source>
</evidence>